<gene>
    <name evidence="2" type="ORF">HYH03_014082</name>
</gene>
<dbReference type="AlphaFoldDB" id="A0A836BSH3"/>
<dbReference type="Proteomes" id="UP000612055">
    <property type="component" value="Unassembled WGS sequence"/>
</dbReference>
<feature type="compositionally biased region" description="Pro residues" evidence="1">
    <location>
        <begin position="54"/>
        <end position="72"/>
    </location>
</feature>
<evidence type="ECO:0000256" key="1">
    <source>
        <dbReference type="SAM" id="MobiDB-lite"/>
    </source>
</evidence>
<sequence>MAHAPGAAQPLGPYILLPKLGTWEDEHAASARMFSRYGPAYTRPPLPDDVDFVPAPPAEAPVAAPPQGPVAD</sequence>
<name>A0A836BSH3_9CHLO</name>
<organism evidence="2 3">
    <name type="scientific">Edaphochlamys debaryana</name>
    <dbReference type="NCBI Taxonomy" id="47281"/>
    <lineage>
        <taxon>Eukaryota</taxon>
        <taxon>Viridiplantae</taxon>
        <taxon>Chlorophyta</taxon>
        <taxon>core chlorophytes</taxon>
        <taxon>Chlorophyceae</taxon>
        <taxon>CS clade</taxon>
        <taxon>Chlamydomonadales</taxon>
        <taxon>Chlamydomonadales incertae sedis</taxon>
        <taxon>Edaphochlamys</taxon>
    </lineage>
</organism>
<evidence type="ECO:0000313" key="3">
    <source>
        <dbReference type="Proteomes" id="UP000612055"/>
    </source>
</evidence>
<keyword evidence="3" id="KW-1185">Reference proteome</keyword>
<comment type="caution">
    <text evidence="2">The sequence shown here is derived from an EMBL/GenBank/DDBJ whole genome shotgun (WGS) entry which is preliminary data.</text>
</comment>
<protein>
    <submittedName>
        <fullName evidence="2">Uncharacterized protein</fullName>
    </submittedName>
</protein>
<accession>A0A836BSH3</accession>
<dbReference type="EMBL" id="JAEHOE010000099">
    <property type="protein sequence ID" value="KAG2487240.1"/>
    <property type="molecule type" value="Genomic_DNA"/>
</dbReference>
<feature type="region of interest" description="Disordered" evidence="1">
    <location>
        <begin position="48"/>
        <end position="72"/>
    </location>
</feature>
<reference evidence="2" key="1">
    <citation type="journal article" date="2020" name="bioRxiv">
        <title>Comparative genomics of Chlamydomonas.</title>
        <authorList>
            <person name="Craig R.J."/>
            <person name="Hasan A.R."/>
            <person name="Ness R.W."/>
            <person name="Keightley P.D."/>
        </authorList>
    </citation>
    <scope>NUCLEOTIDE SEQUENCE</scope>
    <source>
        <strain evidence="2">CCAP 11/70</strain>
    </source>
</reference>
<proteinExistence type="predicted"/>
<evidence type="ECO:0000313" key="2">
    <source>
        <dbReference type="EMBL" id="KAG2487240.1"/>
    </source>
</evidence>